<gene>
    <name evidence="7" type="ORF">PC110_g16929</name>
    <name evidence="3" type="ORF">PC115_g17922</name>
    <name evidence="4" type="ORF">PC117_g19731</name>
    <name evidence="5" type="ORF">PC118_g20247</name>
    <name evidence="6" type="ORF">PC129_g19480</name>
</gene>
<accession>A0A329RQQ7</accession>
<keyword evidence="8" id="KW-1185">Reference proteome</keyword>
<name>A0A329RQQ7_9STRA</name>
<evidence type="ECO:0000313" key="7">
    <source>
        <dbReference type="EMBL" id="RAW26660.1"/>
    </source>
</evidence>
<dbReference type="EMBL" id="RCMI01000887">
    <property type="protein sequence ID" value="KAG2895172.1"/>
    <property type="molecule type" value="Genomic_DNA"/>
</dbReference>
<proteinExistence type="predicted"/>
<dbReference type="EMBL" id="RCMV01001255">
    <property type="protein sequence ID" value="KAG3209506.1"/>
    <property type="molecule type" value="Genomic_DNA"/>
</dbReference>
<dbReference type="Proteomes" id="UP000697107">
    <property type="component" value="Unassembled WGS sequence"/>
</dbReference>
<dbReference type="PROSITE" id="PS50013">
    <property type="entry name" value="CHROMO_2"/>
    <property type="match status" value="1"/>
</dbReference>
<dbReference type="Proteomes" id="UP000760860">
    <property type="component" value="Unassembled WGS sequence"/>
</dbReference>
<dbReference type="InterPro" id="IPR000953">
    <property type="entry name" value="Chromo/chromo_shadow_dom"/>
</dbReference>
<evidence type="ECO:0000313" key="6">
    <source>
        <dbReference type="EMBL" id="KAG3209506.1"/>
    </source>
</evidence>
<dbReference type="SUPFAM" id="SSF54160">
    <property type="entry name" value="Chromo domain-like"/>
    <property type="match status" value="1"/>
</dbReference>
<reference evidence="3" key="2">
    <citation type="submission" date="2018-10" db="EMBL/GenBank/DDBJ databases">
        <title>Effector identification in a new, highly contiguous assembly of the strawberry crown rot pathogen Phytophthora cactorum.</title>
        <authorList>
            <person name="Armitage A.D."/>
            <person name="Nellist C.F."/>
            <person name="Bates H."/>
            <person name="Vickerstaff R.J."/>
            <person name="Harrison R.J."/>
        </authorList>
    </citation>
    <scope>NUCLEOTIDE SEQUENCE</scope>
    <source>
        <strain evidence="3">4032</strain>
        <strain evidence="4">4040</strain>
        <strain evidence="5">P415</strain>
        <strain evidence="6">P421</strain>
    </source>
</reference>
<feature type="compositionally biased region" description="Basic and acidic residues" evidence="1">
    <location>
        <begin position="123"/>
        <end position="138"/>
    </location>
</feature>
<feature type="region of interest" description="Disordered" evidence="1">
    <location>
        <begin position="89"/>
        <end position="148"/>
    </location>
</feature>
<dbReference type="SMART" id="SM00298">
    <property type="entry name" value="CHROMO"/>
    <property type="match status" value="1"/>
</dbReference>
<reference evidence="7 8" key="1">
    <citation type="submission" date="2018-01" db="EMBL/GenBank/DDBJ databases">
        <title>Draft genome of the strawberry crown rot pathogen Phytophthora cactorum.</title>
        <authorList>
            <person name="Armitage A.D."/>
            <person name="Lysoe E."/>
            <person name="Nellist C.F."/>
            <person name="Harrison R.J."/>
            <person name="Brurberg M.B."/>
        </authorList>
    </citation>
    <scope>NUCLEOTIDE SEQUENCE [LARGE SCALE GENOMIC DNA]</scope>
    <source>
        <strain evidence="7 8">10300</strain>
    </source>
</reference>
<evidence type="ECO:0000313" key="5">
    <source>
        <dbReference type="EMBL" id="KAG2964555.1"/>
    </source>
</evidence>
<dbReference type="EMBL" id="RCML01001200">
    <property type="protein sequence ID" value="KAG2964555.1"/>
    <property type="molecule type" value="Genomic_DNA"/>
</dbReference>
<comment type="caution">
    <text evidence="7">The sequence shown here is derived from an EMBL/GenBank/DDBJ whole genome shotgun (WGS) entry which is preliminary data.</text>
</comment>
<dbReference type="InterPro" id="IPR023780">
    <property type="entry name" value="Chromo_domain"/>
</dbReference>
<feature type="region of interest" description="Disordered" evidence="1">
    <location>
        <begin position="33"/>
        <end position="64"/>
    </location>
</feature>
<dbReference type="OrthoDB" id="273092at2759"/>
<dbReference type="AlphaFoldDB" id="A0A329RQQ7"/>
<dbReference type="Proteomes" id="UP000251314">
    <property type="component" value="Unassembled WGS sequence"/>
</dbReference>
<dbReference type="Proteomes" id="UP000736787">
    <property type="component" value="Unassembled WGS sequence"/>
</dbReference>
<dbReference type="Gene3D" id="2.40.50.40">
    <property type="match status" value="1"/>
</dbReference>
<feature type="domain" description="Chromo" evidence="2">
    <location>
        <begin position="151"/>
        <end position="228"/>
    </location>
</feature>
<dbReference type="EMBL" id="RCMK01000876">
    <property type="protein sequence ID" value="KAG2909241.1"/>
    <property type="molecule type" value="Genomic_DNA"/>
</dbReference>
<dbReference type="CDD" id="cd00024">
    <property type="entry name" value="CD_CSD"/>
    <property type="match status" value="1"/>
</dbReference>
<dbReference type="Proteomes" id="UP000774804">
    <property type="component" value="Unassembled WGS sequence"/>
</dbReference>
<evidence type="ECO:0000256" key="1">
    <source>
        <dbReference type="SAM" id="MobiDB-lite"/>
    </source>
</evidence>
<evidence type="ECO:0000313" key="8">
    <source>
        <dbReference type="Proteomes" id="UP000251314"/>
    </source>
</evidence>
<evidence type="ECO:0000313" key="4">
    <source>
        <dbReference type="EMBL" id="KAG2909241.1"/>
    </source>
</evidence>
<dbReference type="EMBL" id="MJFZ01000628">
    <property type="protein sequence ID" value="RAW26660.1"/>
    <property type="molecule type" value="Genomic_DNA"/>
</dbReference>
<evidence type="ECO:0000313" key="3">
    <source>
        <dbReference type="EMBL" id="KAG2895172.1"/>
    </source>
</evidence>
<evidence type="ECO:0000259" key="2">
    <source>
        <dbReference type="PROSITE" id="PS50013"/>
    </source>
</evidence>
<organism evidence="7 8">
    <name type="scientific">Phytophthora cactorum</name>
    <dbReference type="NCBI Taxonomy" id="29920"/>
    <lineage>
        <taxon>Eukaryota</taxon>
        <taxon>Sar</taxon>
        <taxon>Stramenopiles</taxon>
        <taxon>Oomycota</taxon>
        <taxon>Peronosporomycetes</taxon>
        <taxon>Peronosporales</taxon>
        <taxon>Peronosporaceae</taxon>
        <taxon>Phytophthora</taxon>
    </lineage>
</organism>
<protein>
    <recommendedName>
        <fullName evidence="2">Chromo domain-containing protein</fullName>
    </recommendedName>
</protein>
<dbReference type="InterPro" id="IPR016197">
    <property type="entry name" value="Chromo-like_dom_sf"/>
</dbReference>
<sequence length="253" mass="28076">MSDAYTLDIPSSLRIHPTFYVGRLKRYHPAEIPDLSLQPGHTTGVQHGEPGEPSTHPPQTPVHAGELHAVPHRKHSSPTHACAKTAHDLTAEATPSSAPRTKRDPPPAQPQAERSAHDSPQSPRRDEQLGRTQYHREGPPPIVDSAGETLRIVDKIVEHRDPVSTRARARGRVRTSYAVPSTREYRVRWLGFPPEQDTWEPRANFLRDVPDVVHEYDAEMLSETANANEVGLGDTETTTRPLDANVVGASRRD</sequence>
<dbReference type="VEuPathDB" id="FungiDB:PC110_g16929"/>
<feature type="region of interest" description="Disordered" evidence="1">
    <location>
        <begin position="224"/>
        <end position="253"/>
    </location>
</feature>
<dbReference type="Pfam" id="PF00385">
    <property type="entry name" value="Chromo"/>
    <property type="match status" value="1"/>
</dbReference>